<feature type="compositionally biased region" description="Basic and acidic residues" evidence="5">
    <location>
        <begin position="17"/>
        <end position="27"/>
    </location>
</feature>
<dbReference type="STRING" id="1664694.A0A0N1HLL2"/>
<evidence type="ECO:0000256" key="4">
    <source>
        <dbReference type="ARBA" id="ARBA00022807"/>
    </source>
</evidence>
<protein>
    <recommendedName>
        <fullName evidence="8">Pyroglutamyl-peptidase 1</fullName>
    </recommendedName>
</protein>
<name>A0A0N1HLL2_9EURO</name>
<evidence type="ECO:0000256" key="1">
    <source>
        <dbReference type="ARBA" id="ARBA00006641"/>
    </source>
</evidence>
<comment type="caution">
    <text evidence="6">The sequence shown here is derived from an EMBL/GenBank/DDBJ whole genome shotgun (WGS) entry which is preliminary data.</text>
</comment>
<dbReference type="VEuPathDB" id="FungiDB:AB675_11678"/>
<dbReference type="PANTHER" id="PTHR23402:SF1">
    <property type="entry name" value="PYROGLUTAMYL-PEPTIDASE I"/>
    <property type="match status" value="1"/>
</dbReference>
<keyword evidence="4" id="KW-0788">Thiol protease</keyword>
<feature type="region of interest" description="Disordered" evidence="5">
    <location>
        <begin position="1"/>
        <end position="27"/>
    </location>
</feature>
<dbReference type="EMBL" id="LFJN01000040">
    <property type="protein sequence ID" value="KPI35445.1"/>
    <property type="molecule type" value="Genomic_DNA"/>
</dbReference>
<keyword evidence="2" id="KW-0645">Protease</keyword>
<dbReference type="AlphaFoldDB" id="A0A0N1HLL2"/>
<reference evidence="6 7" key="1">
    <citation type="submission" date="2015-06" db="EMBL/GenBank/DDBJ databases">
        <title>Draft genome of the ant-associated black yeast Phialophora attae CBS 131958.</title>
        <authorList>
            <person name="Moreno L.F."/>
            <person name="Stielow B.J."/>
            <person name="de Hoog S."/>
            <person name="Vicente V.A."/>
            <person name="Weiss V.A."/>
            <person name="de Vries M."/>
            <person name="Cruz L.M."/>
            <person name="Souza E.M."/>
        </authorList>
    </citation>
    <scope>NUCLEOTIDE SEQUENCE [LARGE SCALE GENOMIC DNA]</scope>
    <source>
        <strain evidence="6 7">CBS 131958</strain>
    </source>
</reference>
<evidence type="ECO:0000256" key="3">
    <source>
        <dbReference type="ARBA" id="ARBA00022801"/>
    </source>
</evidence>
<dbReference type="InterPro" id="IPR016125">
    <property type="entry name" value="Peptidase_C15-like"/>
</dbReference>
<dbReference type="Proteomes" id="UP000038010">
    <property type="component" value="Unassembled WGS sequence"/>
</dbReference>
<accession>A0A0N1HLL2</accession>
<keyword evidence="3" id="KW-0378">Hydrolase</keyword>
<dbReference type="OrthoDB" id="407146at2759"/>
<gene>
    <name evidence="6" type="ORF">AB675_11678</name>
</gene>
<comment type="similarity">
    <text evidence="1">Belongs to the peptidase C15 family.</text>
</comment>
<dbReference type="Pfam" id="PF01470">
    <property type="entry name" value="Peptidase_C15"/>
    <property type="match status" value="1"/>
</dbReference>
<dbReference type="RefSeq" id="XP_017995408.1">
    <property type="nucleotide sequence ID" value="XM_018140545.1"/>
</dbReference>
<organism evidence="6 7">
    <name type="scientific">Cyphellophora attinorum</name>
    <dbReference type="NCBI Taxonomy" id="1664694"/>
    <lineage>
        <taxon>Eukaryota</taxon>
        <taxon>Fungi</taxon>
        <taxon>Dikarya</taxon>
        <taxon>Ascomycota</taxon>
        <taxon>Pezizomycotina</taxon>
        <taxon>Eurotiomycetes</taxon>
        <taxon>Chaetothyriomycetidae</taxon>
        <taxon>Chaetothyriales</taxon>
        <taxon>Cyphellophoraceae</taxon>
        <taxon>Cyphellophora</taxon>
    </lineage>
</organism>
<dbReference type="Gene3D" id="3.40.630.20">
    <property type="entry name" value="Peptidase C15, pyroglutamyl peptidase I-like"/>
    <property type="match status" value="1"/>
</dbReference>
<sequence>MGDAGPLEPSLVSTAPLDDRLDRNGSATQEREVTVLVTGFGPFKSFTTNPSFLIASALPHKLPPQQPSTSSPNQPEPYTIHLLLHPSPIRVSYTTVSSLIPTLLQQHNPDYIFHIGVAGGRTNYTLETVGHRDSYKIRDVDERDGWKAGEHAWKKEGVPEKLHVGWDEEDVVERWASEVRSREEELGFDDVPKEESNGLTVERFGDWFKNVERTEKKRAFSRCQLSVDAGRFLCEFTLFESLVQRWAELQKADKDSRALSRERLGKVAFLHVPGPYDEEAIERGARVAEAAIRSLVASWEEGRRRKAGQEENLKGSTKVDTTGTGDSEWD</sequence>
<evidence type="ECO:0000256" key="2">
    <source>
        <dbReference type="ARBA" id="ARBA00022670"/>
    </source>
</evidence>
<proteinExistence type="inferred from homology"/>
<feature type="region of interest" description="Disordered" evidence="5">
    <location>
        <begin position="302"/>
        <end position="330"/>
    </location>
</feature>
<evidence type="ECO:0000256" key="5">
    <source>
        <dbReference type="SAM" id="MobiDB-lite"/>
    </source>
</evidence>
<dbReference type="GeneID" id="28732426"/>
<evidence type="ECO:0000313" key="6">
    <source>
        <dbReference type="EMBL" id="KPI35445.1"/>
    </source>
</evidence>
<evidence type="ECO:0008006" key="8">
    <source>
        <dbReference type="Google" id="ProtNLM"/>
    </source>
</evidence>
<feature type="compositionally biased region" description="Basic and acidic residues" evidence="5">
    <location>
        <begin position="302"/>
        <end position="313"/>
    </location>
</feature>
<dbReference type="GO" id="GO:0006508">
    <property type="term" value="P:proteolysis"/>
    <property type="evidence" value="ECO:0007669"/>
    <property type="project" value="UniProtKB-KW"/>
</dbReference>
<evidence type="ECO:0000313" key="7">
    <source>
        <dbReference type="Proteomes" id="UP000038010"/>
    </source>
</evidence>
<keyword evidence="7" id="KW-1185">Reference proteome</keyword>
<feature type="compositionally biased region" description="Polar residues" evidence="5">
    <location>
        <begin position="314"/>
        <end position="330"/>
    </location>
</feature>
<dbReference type="InterPro" id="IPR036440">
    <property type="entry name" value="Peptidase_C15-like_sf"/>
</dbReference>
<dbReference type="SUPFAM" id="SSF53182">
    <property type="entry name" value="Pyrrolidone carboxyl peptidase (pyroglutamate aminopeptidase)"/>
    <property type="match status" value="1"/>
</dbReference>
<dbReference type="GO" id="GO:0008234">
    <property type="term" value="F:cysteine-type peptidase activity"/>
    <property type="evidence" value="ECO:0007669"/>
    <property type="project" value="UniProtKB-KW"/>
</dbReference>
<dbReference type="PANTHER" id="PTHR23402">
    <property type="entry name" value="PROTEASE FAMILY C15 PYROGLUTAMYL-PEPTIDASE I-RELATED"/>
    <property type="match status" value="1"/>
</dbReference>